<name>X1AQG5_9ZZZZ</name>
<reference evidence="1" key="1">
    <citation type="journal article" date="2014" name="Front. Microbiol.">
        <title>High frequency of phylogenetically diverse reductive dehalogenase-homologous genes in deep subseafloor sedimentary metagenomes.</title>
        <authorList>
            <person name="Kawai M."/>
            <person name="Futagami T."/>
            <person name="Toyoda A."/>
            <person name="Takaki Y."/>
            <person name="Nishi S."/>
            <person name="Hori S."/>
            <person name="Arai W."/>
            <person name="Tsubouchi T."/>
            <person name="Morono Y."/>
            <person name="Uchiyama I."/>
            <person name="Ito T."/>
            <person name="Fujiyama A."/>
            <person name="Inagaki F."/>
            <person name="Takami H."/>
        </authorList>
    </citation>
    <scope>NUCLEOTIDE SEQUENCE</scope>
    <source>
        <strain evidence="1">Expedition CK06-06</strain>
    </source>
</reference>
<dbReference type="AlphaFoldDB" id="X1AQG5"/>
<organism evidence="1">
    <name type="scientific">marine sediment metagenome</name>
    <dbReference type="NCBI Taxonomy" id="412755"/>
    <lineage>
        <taxon>unclassified sequences</taxon>
        <taxon>metagenomes</taxon>
        <taxon>ecological metagenomes</taxon>
    </lineage>
</organism>
<gene>
    <name evidence="1" type="ORF">S01H4_24353</name>
</gene>
<sequence length="122" mass="14867">SYYYMNCVQTNRKKNRFDSRLLRPDRRMIYNAKQNDPVDIVYENAGWHFSFLGDIKEKLKSWGHAIQYNRPPFNTEKHIEKCKATGKDLFGRKRLKFEFVEDLNYLPEYVLENQERFNKYIS</sequence>
<proteinExistence type="predicted"/>
<feature type="non-terminal residue" evidence="1">
    <location>
        <position position="1"/>
    </location>
</feature>
<comment type="caution">
    <text evidence="1">The sequence shown here is derived from an EMBL/GenBank/DDBJ whole genome shotgun (WGS) entry which is preliminary data.</text>
</comment>
<protein>
    <submittedName>
        <fullName evidence="1">Uncharacterized protein</fullName>
    </submittedName>
</protein>
<dbReference type="EMBL" id="BART01011429">
    <property type="protein sequence ID" value="GAG84970.1"/>
    <property type="molecule type" value="Genomic_DNA"/>
</dbReference>
<evidence type="ECO:0000313" key="1">
    <source>
        <dbReference type="EMBL" id="GAG84970.1"/>
    </source>
</evidence>
<accession>X1AQG5</accession>